<sequence length="157" mass="18832">YVKGGNKMPVFQDKYSHTSAQARKEIDKNIIRFKREIDDDPEALMVSMKSISHIPDIIRYKVMKLRKSFPNTWLHAFGISTDILKDVSHYIDSWDTRAWSFARSTKVRTMMYKKGILKKTFIDKYEERDFFLEYLQRIPIYCNFQNRKNYDNLADLI</sequence>
<feature type="non-terminal residue" evidence="1">
    <location>
        <position position="1"/>
    </location>
</feature>
<comment type="caution">
    <text evidence="1">The sequence shown here is derived from an EMBL/GenBank/DDBJ whole genome shotgun (WGS) entry which is preliminary data.</text>
</comment>
<gene>
    <name evidence="1" type="ORF">LCGC14_3071970</name>
</gene>
<dbReference type="AlphaFoldDB" id="A0A0F8YNE7"/>
<dbReference type="EMBL" id="LAZR01065369">
    <property type="protein sequence ID" value="KKK55694.1"/>
    <property type="molecule type" value="Genomic_DNA"/>
</dbReference>
<proteinExistence type="predicted"/>
<accession>A0A0F8YNE7</accession>
<name>A0A0F8YNE7_9ZZZZ</name>
<protein>
    <submittedName>
        <fullName evidence="1">Uncharacterized protein</fullName>
    </submittedName>
</protein>
<organism evidence="1">
    <name type="scientific">marine sediment metagenome</name>
    <dbReference type="NCBI Taxonomy" id="412755"/>
    <lineage>
        <taxon>unclassified sequences</taxon>
        <taxon>metagenomes</taxon>
        <taxon>ecological metagenomes</taxon>
    </lineage>
</organism>
<evidence type="ECO:0000313" key="1">
    <source>
        <dbReference type="EMBL" id="KKK55694.1"/>
    </source>
</evidence>
<reference evidence="1" key="1">
    <citation type="journal article" date="2015" name="Nature">
        <title>Complex archaea that bridge the gap between prokaryotes and eukaryotes.</title>
        <authorList>
            <person name="Spang A."/>
            <person name="Saw J.H."/>
            <person name="Jorgensen S.L."/>
            <person name="Zaremba-Niedzwiedzka K."/>
            <person name="Martijn J."/>
            <person name="Lind A.E."/>
            <person name="van Eijk R."/>
            <person name="Schleper C."/>
            <person name="Guy L."/>
            <person name="Ettema T.J."/>
        </authorList>
    </citation>
    <scope>NUCLEOTIDE SEQUENCE</scope>
</reference>